<evidence type="ECO:0000313" key="2">
    <source>
        <dbReference type="EMBL" id="MBC8178613.1"/>
    </source>
</evidence>
<gene>
    <name evidence="2" type="ORF">H8E19_14505</name>
</gene>
<feature type="transmembrane region" description="Helical" evidence="1">
    <location>
        <begin position="49"/>
        <end position="74"/>
    </location>
</feature>
<dbReference type="AlphaFoldDB" id="A0A8J6T9F4"/>
<proteinExistence type="predicted"/>
<dbReference type="EMBL" id="JACNJD010000293">
    <property type="protein sequence ID" value="MBC8178613.1"/>
    <property type="molecule type" value="Genomic_DNA"/>
</dbReference>
<dbReference type="Proteomes" id="UP000650524">
    <property type="component" value="Unassembled WGS sequence"/>
</dbReference>
<comment type="caution">
    <text evidence="2">The sequence shown here is derived from an EMBL/GenBank/DDBJ whole genome shotgun (WGS) entry which is preliminary data.</text>
</comment>
<sequence length="83" mass="9766">MTPKKEFDYFDKPKNIRRLWVMLYAACGLTVIPDLFTTRHAYFGIDSFFGFYALLGFVSCTVLILFSKLVGFILKVKEDYYDR</sequence>
<protein>
    <submittedName>
        <fullName evidence="2">Uncharacterized protein</fullName>
    </submittedName>
</protein>
<organism evidence="2 3">
    <name type="scientific">Candidatus Desulfacyla euxinica</name>
    <dbReference type="NCBI Taxonomy" id="2841693"/>
    <lineage>
        <taxon>Bacteria</taxon>
        <taxon>Deltaproteobacteria</taxon>
        <taxon>Candidatus Desulfacyla</taxon>
    </lineage>
</organism>
<reference evidence="2 3" key="1">
    <citation type="submission" date="2020-08" db="EMBL/GenBank/DDBJ databases">
        <title>Bridging the membrane lipid divide: bacteria of the FCB group superphylum have the potential to synthesize archaeal ether lipids.</title>
        <authorList>
            <person name="Villanueva L."/>
            <person name="Von Meijenfeldt F.A.B."/>
            <person name="Westbye A.B."/>
            <person name="Yadav S."/>
            <person name="Hopmans E.C."/>
            <person name="Dutilh B.E."/>
            <person name="Sinninghe Damste J.S."/>
        </authorList>
    </citation>
    <scope>NUCLEOTIDE SEQUENCE [LARGE SCALE GENOMIC DNA]</scope>
    <source>
        <strain evidence="2">NIOZ-UU27</strain>
    </source>
</reference>
<accession>A0A8J6T9F4</accession>
<feature type="transmembrane region" description="Helical" evidence="1">
    <location>
        <begin position="21"/>
        <end position="43"/>
    </location>
</feature>
<keyword evidence="1" id="KW-0472">Membrane</keyword>
<keyword evidence="1" id="KW-1133">Transmembrane helix</keyword>
<name>A0A8J6T9F4_9DELT</name>
<evidence type="ECO:0000256" key="1">
    <source>
        <dbReference type="SAM" id="Phobius"/>
    </source>
</evidence>
<evidence type="ECO:0000313" key="3">
    <source>
        <dbReference type="Proteomes" id="UP000650524"/>
    </source>
</evidence>
<keyword evidence="1" id="KW-0812">Transmembrane</keyword>